<dbReference type="InterPro" id="IPR035513">
    <property type="entry name" value="Invertase/methylesterase_inhib"/>
</dbReference>
<keyword evidence="3" id="KW-1185">Reference proteome</keyword>
<sequence length="171" mass="19160">MLTTSTLFSILFLISITSRVGSATIPSEPLTEKEKHKIVASDAITICLHEVNDISKYINAIPKLKSIQLTQNQKLLPCVQGLNFDLSEVQSALYSLKHLKEPYMLSYEHSLKHMTSHAISLWKTCSSSLKNEDKVVVSLLTRKLDDLSYLINNVVYHISEFLGDSETPGSH</sequence>
<evidence type="ECO:0000256" key="1">
    <source>
        <dbReference type="SAM" id="SignalP"/>
    </source>
</evidence>
<evidence type="ECO:0000313" key="3">
    <source>
        <dbReference type="Proteomes" id="UP000834106"/>
    </source>
</evidence>
<reference evidence="2" key="1">
    <citation type="submission" date="2023-05" db="EMBL/GenBank/DDBJ databases">
        <authorList>
            <person name="Huff M."/>
        </authorList>
    </citation>
    <scope>NUCLEOTIDE SEQUENCE</scope>
</reference>
<dbReference type="Proteomes" id="UP000834106">
    <property type="component" value="Chromosome 11"/>
</dbReference>
<protein>
    <recommendedName>
        <fullName evidence="4">Pectinesterase inhibitor domain-containing protein</fullName>
    </recommendedName>
</protein>
<dbReference type="EMBL" id="OU503046">
    <property type="protein sequence ID" value="CAI9771697.1"/>
    <property type="molecule type" value="Genomic_DNA"/>
</dbReference>
<evidence type="ECO:0000313" key="2">
    <source>
        <dbReference type="EMBL" id="CAI9771697.1"/>
    </source>
</evidence>
<dbReference type="Gene3D" id="1.20.140.40">
    <property type="entry name" value="Invertase/pectin methylesterase inhibitor family protein"/>
    <property type="match status" value="1"/>
</dbReference>
<name>A0AAD1ZR43_9LAMI</name>
<evidence type="ECO:0008006" key="4">
    <source>
        <dbReference type="Google" id="ProtNLM"/>
    </source>
</evidence>
<feature type="signal peptide" evidence="1">
    <location>
        <begin position="1"/>
        <end position="22"/>
    </location>
</feature>
<organism evidence="2 3">
    <name type="scientific">Fraxinus pennsylvanica</name>
    <dbReference type="NCBI Taxonomy" id="56036"/>
    <lineage>
        <taxon>Eukaryota</taxon>
        <taxon>Viridiplantae</taxon>
        <taxon>Streptophyta</taxon>
        <taxon>Embryophyta</taxon>
        <taxon>Tracheophyta</taxon>
        <taxon>Spermatophyta</taxon>
        <taxon>Magnoliopsida</taxon>
        <taxon>eudicotyledons</taxon>
        <taxon>Gunneridae</taxon>
        <taxon>Pentapetalae</taxon>
        <taxon>asterids</taxon>
        <taxon>lamiids</taxon>
        <taxon>Lamiales</taxon>
        <taxon>Oleaceae</taxon>
        <taxon>Oleeae</taxon>
        <taxon>Fraxinus</taxon>
    </lineage>
</organism>
<dbReference type="AlphaFoldDB" id="A0AAD1ZR43"/>
<gene>
    <name evidence="2" type="ORF">FPE_LOCUS19127</name>
</gene>
<accession>A0AAD1ZR43</accession>
<proteinExistence type="predicted"/>
<feature type="chain" id="PRO_5042162112" description="Pectinesterase inhibitor domain-containing protein" evidence="1">
    <location>
        <begin position="23"/>
        <end position="171"/>
    </location>
</feature>
<keyword evidence="1" id="KW-0732">Signal</keyword>